<feature type="domain" description="ParB-like N-terminal" evidence="1">
    <location>
        <begin position="8"/>
        <end position="98"/>
    </location>
</feature>
<organism evidence="2 3">
    <name type="scientific">Aureimonas flava</name>
    <dbReference type="NCBI Taxonomy" id="2320271"/>
    <lineage>
        <taxon>Bacteria</taxon>
        <taxon>Pseudomonadati</taxon>
        <taxon>Pseudomonadota</taxon>
        <taxon>Alphaproteobacteria</taxon>
        <taxon>Hyphomicrobiales</taxon>
        <taxon>Aurantimonadaceae</taxon>
        <taxon>Aureimonas</taxon>
    </lineage>
</organism>
<reference evidence="3" key="1">
    <citation type="submission" date="2018-09" db="EMBL/GenBank/DDBJ databases">
        <authorList>
            <person name="Tuo L."/>
        </authorList>
    </citation>
    <scope>NUCLEOTIDE SEQUENCE [LARGE SCALE GENOMIC DNA]</scope>
    <source>
        <strain evidence="3">M2BS4Y-1</strain>
    </source>
</reference>
<protein>
    <recommendedName>
        <fullName evidence="1">ParB-like N-terminal domain-containing protein</fullName>
    </recommendedName>
</protein>
<dbReference type="SMART" id="SM00470">
    <property type="entry name" value="ParB"/>
    <property type="match status" value="1"/>
</dbReference>
<evidence type="ECO:0000259" key="1">
    <source>
        <dbReference type="SMART" id="SM00470"/>
    </source>
</evidence>
<proteinExistence type="predicted"/>
<dbReference type="Proteomes" id="UP000265750">
    <property type="component" value="Unassembled WGS sequence"/>
</dbReference>
<dbReference type="InterPro" id="IPR036086">
    <property type="entry name" value="ParB/Sulfiredoxin_sf"/>
</dbReference>
<comment type="caution">
    <text evidence="2">The sequence shown here is derived from an EMBL/GenBank/DDBJ whole genome shotgun (WGS) entry which is preliminary data.</text>
</comment>
<dbReference type="InterPro" id="IPR003115">
    <property type="entry name" value="ParB_N"/>
</dbReference>
<dbReference type="SUPFAM" id="SSF110849">
    <property type="entry name" value="ParB/Sulfiredoxin"/>
    <property type="match status" value="1"/>
</dbReference>
<dbReference type="AlphaFoldDB" id="A0A3A1WJV7"/>
<accession>A0A3A1WJV7</accession>
<dbReference type="Pfam" id="PF02195">
    <property type="entry name" value="ParB_N"/>
    <property type="match status" value="1"/>
</dbReference>
<evidence type="ECO:0000313" key="2">
    <source>
        <dbReference type="EMBL" id="RIX99524.1"/>
    </source>
</evidence>
<name>A0A3A1WJV7_9HYPH</name>
<keyword evidence="3" id="KW-1185">Reference proteome</keyword>
<evidence type="ECO:0000313" key="3">
    <source>
        <dbReference type="Proteomes" id="UP000265750"/>
    </source>
</evidence>
<gene>
    <name evidence="2" type="ORF">D3218_13695</name>
</gene>
<dbReference type="Gene3D" id="3.90.1530.10">
    <property type="entry name" value="Conserved hypothetical protein from pyrococcus furiosus pfu- 392566-001, ParB domain"/>
    <property type="match status" value="1"/>
</dbReference>
<dbReference type="EMBL" id="QYRN01000007">
    <property type="protein sequence ID" value="RIX99524.1"/>
    <property type="molecule type" value="Genomic_DNA"/>
</dbReference>
<sequence>MSHAGESFSVRVADLVMDESYQVRAQLDDGAVSRYADAMRSGQEFPPISIARVGGAVVIVDGFHRVTAARKIRRETITAVLVERDEAELQWLAAEANLKHGVPLKRGEGRKLLTAYVRAGRHRNGTRRVKSSRDIAKDLHGLASHSIILRWMKADFPEVARRMTERRVKNTGVGDDGIPRVDLEEKRQGAALVAIDHLIAHSRGIIDPERRGIVLAKLRAALEEVEGAGEWEPMAATAADDGF</sequence>